<dbReference type="SUPFAM" id="SSF53448">
    <property type="entry name" value="Nucleotide-diphospho-sugar transferases"/>
    <property type="match status" value="1"/>
</dbReference>
<accession>D6GUL1</accession>
<keyword evidence="3" id="KW-0328">Glycosyltransferase</keyword>
<dbReference type="Gene3D" id="3.90.550.10">
    <property type="entry name" value="Spore Coat Polysaccharide Biosynthesis Protein SpsA, Chain A"/>
    <property type="match status" value="1"/>
</dbReference>
<dbReference type="GO" id="GO:0004582">
    <property type="term" value="F:dolichyl-phosphate beta-D-mannosyltransferase activity"/>
    <property type="evidence" value="ECO:0007669"/>
    <property type="project" value="InterPro"/>
</dbReference>
<feature type="domain" description="GtrA/DPMS transmembrane" evidence="10">
    <location>
        <begin position="219"/>
        <end position="329"/>
    </location>
</feature>
<dbReference type="GO" id="GO:0006488">
    <property type="term" value="P:dolichol-linked oligosaccharide biosynthetic process"/>
    <property type="evidence" value="ECO:0007669"/>
    <property type="project" value="TreeGrafter"/>
</dbReference>
<protein>
    <submittedName>
        <fullName evidence="11">Glycosyl transferase family 2</fullName>
    </submittedName>
</protein>
<dbReference type="Pfam" id="PF04138">
    <property type="entry name" value="GtrA_DPMS_TM"/>
    <property type="match status" value="1"/>
</dbReference>
<dbReference type="EMBL" id="GG745546">
    <property type="protein sequence ID" value="EFD93139.1"/>
    <property type="molecule type" value="Genomic_DNA"/>
</dbReference>
<dbReference type="GO" id="GO:0000271">
    <property type="term" value="P:polysaccharide biosynthetic process"/>
    <property type="evidence" value="ECO:0007669"/>
    <property type="project" value="InterPro"/>
</dbReference>
<feature type="domain" description="Glycosyltransferase 2-like" evidence="9">
    <location>
        <begin position="5"/>
        <end position="120"/>
    </location>
</feature>
<dbReference type="InterPro" id="IPR001173">
    <property type="entry name" value="Glyco_trans_2-like"/>
</dbReference>
<evidence type="ECO:0000256" key="8">
    <source>
        <dbReference type="SAM" id="Phobius"/>
    </source>
</evidence>
<proteinExistence type="inferred from homology"/>
<evidence type="ECO:0000256" key="7">
    <source>
        <dbReference type="ARBA" id="ARBA00023136"/>
    </source>
</evidence>
<gene>
    <name evidence="11" type="ORF">BJBARM5_0152</name>
</gene>
<keyword evidence="7 8" id="KW-0472">Membrane</keyword>
<dbReference type="PANTHER" id="PTHR43398">
    <property type="entry name" value="DOLICHOL-PHOSPHATE MANNOSYLTRANSFERASE SUBUNIT 1"/>
    <property type="match status" value="1"/>
</dbReference>
<sequence>MKNYIIIPTYKEAENLKDLLPLLVKYNVIVVDDHSLDGTDRICRKYKNVRLITRKDKRGLSSAVLDGILSIKDRDAKIVVMDADFQHDPAKIPEFLEKLKKFDVVYGHREEAQMSLSRNIISKVASVLAKSMINGIKDMKDPMSGYFAFKKSSIDIEKIKPIGYKIMLDVMASMKEGGKIGEVNFKFGDRKNGKSKLTNRVMLDFILQLMELNNFRFLKFALVGLSGIVVNEFFAFVFHTFLPLYLVFIASAEISILSNFILNHKITFESRVSIRQALPRYNLIALVGLVINVSTALYLSIFVYYLLANLIGIIIAFVFNYILSEKYAWKSYEND</sequence>
<name>D6GUL1_PARA5</name>
<feature type="transmembrane region" description="Helical" evidence="8">
    <location>
        <begin position="244"/>
        <end position="262"/>
    </location>
</feature>
<dbReference type="InterPro" id="IPR029044">
    <property type="entry name" value="Nucleotide-diphossugar_trans"/>
</dbReference>
<keyword evidence="4 11" id="KW-0808">Transferase</keyword>
<dbReference type="GO" id="GO:0035269">
    <property type="term" value="P:protein O-linked glycosylation via mannose"/>
    <property type="evidence" value="ECO:0007669"/>
    <property type="project" value="TreeGrafter"/>
</dbReference>
<dbReference type="GO" id="GO:0006506">
    <property type="term" value="P:GPI anchor biosynthetic process"/>
    <property type="evidence" value="ECO:0007669"/>
    <property type="project" value="TreeGrafter"/>
</dbReference>
<evidence type="ECO:0000256" key="1">
    <source>
        <dbReference type="ARBA" id="ARBA00004141"/>
    </source>
</evidence>
<feature type="transmembrane region" description="Helical" evidence="8">
    <location>
        <begin position="305"/>
        <end position="323"/>
    </location>
</feature>
<evidence type="ECO:0000259" key="10">
    <source>
        <dbReference type="Pfam" id="PF04138"/>
    </source>
</evidence>
<feature type="transmembrane region" description="Helical" evidence="8">
    <location>
        <begin position="283"/>
        <end position="299"/>
    </location>
</feature>
<evidence type="ECO:0000313" key="12">
    <source>
        <dbReference type="Proteomes" id="UP000009376"/>
    </source>
</evidence>
<reference evidence="11 12" key="1">
    <citation type="journal article" date="2010" name="Proc. Natl. Acad. Sci. U.S.A.">
        <title>Enigmatic, ultrasmall, uncultivated Archaea.</title>
        <authorList>
            <person name="Baker B.J."/>
            <person name="Comolli L.R."/>
            <person name="Dick G.J."/>
            <person name="Hauser L.J."/>
            <person name="Hyatt D."/>
            <person name="Dill B.D."/>
            <person name="Land M.L."/>
            <person name="Verberkmoes N.C."/>
            <person name="Hettich R.L."/>
            <person name="Banfield J.F."/>
        </authorList>
    </citation>
    <scope>NUCLEOTIDE SEQUENCE [LARGE SCALE GENOMIC DNA]</scope>
</reference>
<dbReference type="Proteomes" id="UP000009376">
    <property type="component" value="Unassembled WGS sequence"/>
</dbReference>
<evidence type="ECO:0000259" key="9">
    <source>
        <dbReference type="Pfam" id="PF00535"/>
    </source>
</evidence>
<keyword evidence="6 8" id="KW-1133">Transmembrane helix</keyword>
<evidence type="ECO:0000256" key="5">
    <source>
        <dbReference type="ARBA" id="ARBA00022692"/>
    </source>
</evidence>
<keyword evidence="5 8" id="KW-0812">Transmembrane</keyword>
<evidence type="ECO:0000256" key="4">
    <source>
        <dbReference type="ARBA" id="ARBA00022679"/>
    </source>
</evidence>
<dbReference type="InterPro" id="IPR007267">
    <property type="entry name" value="GtrA_DPMS_TM"/>
</dbReference>
<dbReference type="Pfam" id="PF00535">
    <property type="entry name" value="Glycos_transf_2"/>
    <property type="match status" value="1"/>
</dbReference>
<evidence type="ECO:0000313" key="11">
    <source>
        <dbReference type="EMBL" id="EFD93139.1"/>
    </source>
</evidence>
<dbReference type="GO" id="GO:0016020">
    <property type="term" value="C:membrane"/>
    <property type="evidence" value="ECO:0007669"/>
    <property type="project" value="UniProtKB-SubCell"/>
</dbReference>
<comment type="similarity">
    <text evidence="2">Belongs to the glycosyltransferase 2 family.</text>
</comment>
<dbReference type="PANTHER" id="PTHR43398:SF1">
    <property type="entry name" value="DOLICHOL-PHOSPHATE MANNOSYLTRANSFERASE SUBUNIT 1"/>
    <property type="match status" value="1"/>
</dbReference>
<evidence type="ECO:0000256" key="3">
    <source>
        <dbReference type="ARBA" id="ARBA00022676"/>
    </source>
</evidence>
<comment type="subcellular location">
    <subcellularLocation>
        <location evidence="1">Membrane</location>
        <topology evidence="1">Multi-pass membrane protein</topology>
    </subcellularLocation>
</comment>
<evidence type="ECO:0000256" key="2">
    <source>
        <dbReference type="ARBA" id="ARBA00006739"/>
    </source>
</evidence>
<organism evidence="11 12">
    <name type="scientific">Candidatus Parvarchaeum acidophilus ARMAN-5</name>
    <dbReference type="NCBI Taxonomy" id="662762"/>
    <lineage>
        <taxon>Archaea</taxon>
        <taxon>Candidatus Parvarchaeota</taxon>
        <taxon>Candidatus Parvarchaeum</taxon>
    </lineage>
</organism>
<feature type="transmembrane region" description="Helical" evidence="8">
    <location>
        <begin position="217"/>
        <end position="238"/>
    </location>
</feature>
<dbReference type="AlphaFoldDB" id="D6GUL1"/>
<evidence type="ECO:0000256" key="6">
    <source>
        <dbReference type="ARBA" id="ARBA00022989"/>
    </source>
</evidence>
<dbReference type="InterPro" id="IPR039528">
    <property type="entry name" value="DPM1-like"/>
</dbReference>